<dbReference type="InterPro" id="IPR017451">
    <property type="entry name" value="F-box-assoc_interact_dom"/>
</dbReference>
<dbReference type="Proteomes" id="UP000224567">
    <property type="component" value="Unassembled WGS sequence"/>
</dbReference>
<sequence>MLEVYKLSTGVWKDITHVAPSYKFYKQKPGVYLNAACHWVAIKSKQGEFPSAMIVLFDVHEKTFREMMVPGSLAQMFLFYADWFNLFVSEESLCLADHLFDKDKTIDIWRMKEYGDPESWVKQFSISNRITFNVGVDDFYSLSDDARVRQVAHFLVKPIASRKNGEILWRVNNGILVSYDIATEKIE</sequence>
<organism evidence="1 2">
    <name type="scientific">Capsicum baccatum</name>
    <name type="common">Peruvian pepper</name>
    <dbReference type="NCBI Taxonomy" id="33114"/>
    <lineage>
        <taxon>Eukaryota</taxon>
        <taxon>Viridiplantae</taxon>
        <taxon>Streptophyta</taxon>
        <taxon>Embryophyta</taxon>
        <taxon>Tracheophyta</taxon>
        <taxon>Spermatophyta</taxon>
        <taxon>Magnoliopsida</taxon>
        <taxon>eudicotyledons</taxon>
        <taxon>Gunneridae</taxon>
        <taxon>Pentapetalae</taxon>
        <taxon>asterids</taxon>
        <taxon>lamiids</taxon>
        <taxon>Solanales</taxon>
        <taxon>Solanaceae</taxon>
        <taxon>Solanoideae</taxon>
        <taxon>Capsiceae</taxon>
        <taxon>Capsicum</taxon>
    </lineage>
</organism>
<dbReference type="InterPro" id="IPR050796">
    <property type="entry name" value="SCF_F-box_component"/>
</dbReference>
<gene>
    <name evidence="1" type="ORF">CQW23_31707</name>
</gene>
<protein>
    <submittedName>
        <fullName evidence="1">Uncharacterized protein</fullName>
    </submittedName>
</protein>
<dbReference type="AlphaFoldDB" id="A0A2G2V6U8"/>
<reference evidence="2" key="2">
    <citation type="journal article" date="2017" name="J. Anim. Genet.">
        <title>Multiple reference genome sequences of hot pepper reveal the massive evolution of plant disease resistance genes by retroduplication.</title>
        <authorList>
            <person name="Kim S."/>
            <person name="Park J."/>
            <person name="Yeom S.-I."/>
            <person name="Kim Y.-M."/>
            <person name="Seo E."/>
            <person name="Kim K.-T."/>
            <person name="Kim M.-S."/>
            <person name="Lee J.M."/>
            <person name="Cheong K."/>
            <person name="Shin H.-S."/>
            <person name="Kim S.-B."/>
            <person name="Han K."/>
            <person name="Lee J."/>
            <person name="Park M."/>
            <person name="Lee H.-A."/>
            <person name="Lee H.-Y."/>
            <person name="Lee Y."/>
            <person name="Oh S."/>
            <person name="Lee J.H."/>
            <person name="Choi E."/>
            <person name="Choi E."/>
            <person name="Lee S.E."/>
            <person name="Jeon J."/>
            <person name="Kim H."/>
            <person name="Choi G."/>
            <person name="Song H."/>
            <person name="Lee J."/>
            <person name="Lee S.-C."/>
            <person name="Kwon J.-K."/>
            <person name="Lee H.-Y."/>
            <person name="Koo N."/>
            <person name="Hong Y."/>
            <person name="Kim R.W."/>
            <person name="Kang W.-H."/>
            <person name="Huh J.H."/>
            <person name="Kang B.-C."/>
            <person name="Yang T.-J."/>
            <person name="Lee Y.-H."/>
            <person name="Bennetzen J.L."/>
            <person name="Choi D."/>
        </authorList>
    </citation>
    <scope>NUCLEOTIDE SEQUENCE [LARGE SCALE GENOMIC DNA]</scope>
    <source>
        <strain evidence="2">cv. PBC81</strain>
    </source>
</reference>
<comment type="caution">
    <text evidence="1">The sequence shown here is derived from an EMBL/GenBank/DDBJ whole genome shotgun (WGS) entry which is preliminary data.</text>
</comment>
<dbReference type="PANTHER" id="PTHR31672">
    <property type="entry name" value="BNACNNG10540D PROTEIN"/>
    <property type="match status" value="1"/>
</dbReference>
<name>A0A2G2V6U8_CAPBA</name>
<keyword evidence="2" id="KW-1185">Reference proteome</keyword>
<dbReference type="PANTHER" id="PTHR31672:SF13">
    <property type="entry name" value="F-BOX PROTEIN CPR30-LIKE"/>
    <property type="match status" value="1"/>
</dbReference>
<evidence type="ECO:0000313" key="1">
    <source>
        <dbReference type="EMBL" id="PHT28687.1"/>
    </source>
</evidence>
<evidence type="ECO:0000313" key="2">
    <source>
        <dbReference type="Proteomes" id="UP000224567"/>
    </source>
</evidence>
<proteinExistence type="predicted"/>
<accession>A0A2G2V6U8</accession>
<dbReference type="OrthoDB" id="1562877at2759"/>
<reference evidence="1 2" key="1">
    <citation type="journal article" date="2017" name="Genome Biol.">
        <title>New reference genome sequences of hot pepper reveal the massive evolution of plant disease-resistance genes by retroduplication.</title>
        <authorList>
            <person name="Kim S."/>
            <person name="Park J."/>
            <person name="Yeom S.I."/>
            <person name="Kim Y.M."/>
            <person name="Seo E."/>
            <person name="Kim K.T."/>
            <person name="Kim M.S."/>
            <person name="Lee J.M."/>
            <person name="Cheong K."/>
            <person name="Shin H.S."/>
            <person name="Kim S.B."/>
            <person name="Han K."/>
            <person name="Lee J."/>
            <person name="Park M."/>
            <person name="Lee H.A."/>
            <person name="Lee H.Y."/>
            <person name="Lee Y."/>
            <person name="Oh S."/>
            <person name="Lee J.H."/>
            <person name="Choi E."/>
            <person name="Choi E."/>
            <person name="Lee S.E."/>
            <person name="Jeon J."/>
            <person name="Kim H."/>
            <person name="Choi G."/>
            <person name="Song H."/>
            <person name="Lee J."/>
            <person name="Lee S.C."/>
            <person name="Kwon J.K."/>
            <person name="Lee H.Y."/>
            <person name="Koo N."/>
            <person name="Hong Y."/>
            <person name="Kim R.W."/>
            <person name="Kang W.H."/>
            <person name="Huh J.H."/>
            <person name="Kang B.C."/>
            <person name="Yang T.J."/>
            <person name="Lee Y.H."/>
            <person name="Bennetzen J.L."/>
            <person name="Choi D."/>
        </authorList>
    </citation>
    <scope>NUCLEOTIDE SEQUENCE [LARGE SCALE GENOMIC DNA]</scope>
    <source>
        <strain evidence="2">cv. PBC81</strain>
    </source>
</reference>
<dbReference type="NCBIfam" id="TIGR01640">
    <property type="entry name" value="F_box_assoc_1"/>
    <property type="match status" value="1"/>
</dbReference>
<dbReference type="EMBL" id="MLFT02000197">
    <property type="protein sequence ID" value="PHT28687.1"/>
    <property type="molecule type" value="Genomic_DNA"/>
</dbReference>